<evidence type="ECO:0000256" key="1">
    <source>
        <dbReference type="ARBA" id="ARBA00022729"/>
    </source>
</evidence>
<organism evidence="4 5">
    <name type="scientific">Globodera pallida</name>
    <name type="common">Potato cyst nematode worm</name>
    <name type="synonym">Heterodera pallida</name>
    <dbReference type="NCBI Taxonomy" id="36090"/>
    <lineage>
        <taxon>Eukaryota</taxon>
        <taxon>Metazoa</taxon>
        <taxon>Ecdysozoa</taxon>
        <taxon>Nematoda</taxon>
        <taxon>Chromadorea</taxon>
        <taxon>Rhabditida</taxon>
        <taxon>Tylenchina</taxon>
        <taxon>Tylenchomorpha</taxon>
        <taxon>Tylenchoidea</taxon>
        <taxon>Heteroderidae</taxon>
        <taxon>Heteroderinae</taxon>
        <taxon>Globodera</taxon>
    </lineage>
</organism>
<dbReference type="Pfam" id="PF13505">
    <property type="entry name" value="OMP_b-brl"/>
    <property type="match status" value="1"/>
</dbReference>
<dbReference type="Gene3D" id="2.40.160.20">
    <property type="match status" value="1"/>
</dbReference>
<proteinExistence type="predicted"/>
<dbReference type="WBParaSite" id="GPLIN_001437300">
    <property type="protein sequence ID" value="GPLIN_001437300"/>
    <property type="gene ID" value="GPLIN_001437300"/>
</dbReference>
<evidence type="ECO:0000313" key="4">
    <source>
        <dbReference type="Proteomes" id="UP000050741"/>
    </source>
</evidence>
<feature type="domain" description="Outer membrane protein beta-barrel" evidence="3">
    <location>
        <begin position="8"/>
        <end position="171"/>
    </location>
</feature>
<name>A0A183CNB6_GLOPA</name>
<protein>
    <submittedName>
        <fullName evidence="5">OMP_b-brl domain-containing protein</fullName>
    </submittedName>
</protein>
<dbReference type="InterPro" id="IPR027385">
    <property type="entry name" value="Beta-barrel_OMP"/>
</dbReference>
<evidence type="ECO:0000313" key="5">
    <source>
        <dbReference type="WBParaSite" id="GPLIN_001437300"/>
    </source>
</evidence>
<accession>A0A183CNB6</accession>
<dbReference type="SUPFAM" id="SSF56925">
    <property type="entry name" value="OMPA-like"/>
    <property type="match status" value="1"/>
</dbReference>
<sequence length="171" mass="17902">MRILAVSALALVAATAAPAFAQDSAPFSGPRIEAEAGVDHVGSEGNGRSGFLYGGAIGYDKQFNNIVIGADAEITGATTKEGGVEAGRDLYVGGRAGFVVGGSTLVYGKAGYTNARISFGDDGINNDGYRLGAGVERNFGRFFGKVEYRYSRYEKIDLNRDQVVAGLGVRF</sequence>
<keyword evidence="1 2" id="KW-0732">Signal</keyword>
<feature type="chain" id="PRO_5008147813" evidence="2">
    <location>
        <begin position="22"/>
        <end position="171"/>
    </location>
</feature>
<reference evidence="4" key="1">
    <citation type="submission" date="2013-12" db="EMBL/GenBank/DDBJ databases">
        <authorList>
            <person name="Aslett M."/>
        </authorList>
    </citation>
    <scope>NUCLEOTIDE SEQUENCE [LARGE SCALE GENOMIC DNA]</scope>
    <source>
        <strain evidence="4">Lindley</strain>
    </source>
</reference>
<dbReference type="InterPro" id="IPR011250">
    <property type="entry name" value="OMP/PagP_B-barrel"/>
</dbReference>
<dbReference type="Proteomes" id="UP000050741">
    <property type="component" value="Unassembled WGS sequence"/>
</dbReference>
<evidence type="ECO:0000256" key="2">
    <source>
        <dbReference type="SAM" id="SignalP"/>
    </source>
</evidence>
<evidence type="ECO:0000259" key="3">
    <source>
        <dbReference type="Pfam" id="PF13505"/>
    </source>
</evidence>
<keyword evidence="4" id="KW-1185">Reference proteome</keyword>
<reference evidence="5" key="3">
    <citation type="submission" date="2016-06" db="UniProtKB">
        <authorList>
            <consortium name="WormBaseParasite"/>
        </authorList>
    </citation>
    <scope>IDENTIFICATION</scope>
</reference>
<reference evidence="4" key="2">
    <citation type="submission" date="2014-05" db="EMBL/GenBank/DDBJ databases">
        <title>The genome and life-stage specific transcriptomes of Globodera pallida elucidate key aspects of plant parasitism by a cyst nematode.</title>
        <authorList>
            <person name="Cotton J.A."/>
            <person name="Lilley C.J."/>
            <person name="Jones L.M."/>
            <person name="Kikuchi T."/>
            <person name="Reid A.J."/>
            <person name="Thorpe P."/>
            <person name="Tsai I.J."/>
            <person name="Beasley H."/>
            <person name="Blok V."/>
            <person name="Cock P.J.A."/>
            <person name="Van den Akker S.E."/>
            <person name="Holroyd N."/>
            <person name="Hunt M."/>
            <person name="Mantelin S."/>
            <person name="Naghra H."/>
            <person name="Pain A."/>
            <person name="Palomares-Rius J.E."/>
            <person name="Zarowiecki M."/>
            <person name="Berriman M."/>
            <person name="Jones J.T."/>
            <person name="Urwin P.E."/>
        </authorList>
    </citation>
    <scope>NUCLEOTIDE SEQUENCE [LARGE SCALE GENOMIC DNA]</scope>
    <source>
        <strain evidence="4">Lindley</strain>
    </source>
</reference>
<feature type="signal peptide" evidence="2">
    <location>
        <begin position="1"/>
        <end position="21"/>
    </location>
</feature>
<dbReference type="AlphaFoldDB" id="A0A183CNB6"/>